<dbReference type="AlphaFoldDB" id="A0A7C9QV84"/>
<evidence type="ECO:0000313" key="2">
    <source>
        <dbReference type="EMBL" id="NFV81404.1"/>
    </source>
</evidence>
<accession>A0A7C9QV84</accession>
<evidence type="ECO:0000256" key="1">
    <source>
        <dbReference type="SAM" id="Phobius"/>
    </source>
</evidence>
<keyword evidence="1" id="KW-1133">Transmembrane helix</keyword>
<feature type="transmembrane region" description="Helical" evidence="1">
    <location>
        <begin position="70"/>
        <end position="89"/>
    </location>
</feature>
<proteinExistence type="predicted"/>
<sequence>MDGELALNLMFWPLAILATHSLYIRNRHHPAWTPWKATATFLWNLAWPTILVLAGVVGVVFAIGGTNLPGLSTGLAPVITLGALIPIFLRAKRIILAPPGHRGPIRDGEATGWDRAAEQRLEKNRTIQRTKNTHRLERMGMALGRTLRGFLRPRR</sequence>
<reference evidence="2 3" key="1">
    <citation type="submission" date="2020-02" db="EMBL/GenBank/DDBJ databases">
        <authorList>
            <person name="Dziuba M."/>
            <person name="Kuznetsov B."/>
            <person name="Mardanov A."/>
            <person name="Ravin N."/>
            <person name="Grouzdev D."/>
        </authorList>
    </citation>
    <scope>NUCLEOTIDE SEQUENCE [LARGE SCALE GENOMIC DNA]</scope>
    <source>
        <strain evidence="2 3">SpK</strain>
    </source>
</reference>
<comment type="caution">
    <text evidence="2">The sequence shown here is derived from an EMBL/GenBank/DDBJ whole genome shotgun (WGS) entry which is preliminary data.</text>
</comment>
<dbReference type="Proteomes" id="UP000480684">
    <property type="component" value="Unassembled WGS sequence"/>
</dbReference>
<feature type="transmembrane region" description="Helical" evidence="1">
    <location>
        <begin position="6"/>
        <end position="24"/>
    </location>
</feature>
<dbReference type="EMBL" id="JAAIYP010000040">
    <property type="protein sequence ID" value="NFV81404.1"/>
    <property type="molecule type" value="Genomic_DNA"/>
</dbReference>
<gene>
    <name evidence="2" type="ORF">G4223_14915</name>
</gene>
<keyword evidence="1" id="KW-0472">Membrane</keyword>
<dbReference type="RefSeq" id="WP_163681444.1">
    <property type="nucleotide sequence ID" value="NZ_JAAIYP010000040.1"/>
</dbReference>
<name>A0A7C9QV84_9PROT</name>
<evidence type="ECO:0000313" key="3">
    <source>
        <dbReference type="Proteomes" id="UP000480684"/>
    </source>
</evidence>
<organism evidence="2 3">
    <name type="scientific">Magnetospirillum aberrantis SpK</name>
    <dbReference type="NCBI Taxonomy" id="908842"/>
    <lineage>
        <taxon>Bacteria</taxon>
        <taxon>Pseudomonadati</taxon>
        <taxon>Pseudomonadota</taxon>
        <taxon>Alphaproteobacteria</taxon>
        <taxon>Rhodospirillales</taxon>
        <taxon>Rhodospirillaceae</taxon>
        <taxon>Magnetospirillum</taxon>
    </lineage>
</organism>
<keyword evidence="3" id="KW-1185">Reference proteome</keyword>
<protein>
    <submittedName>
        <fullName evidence="2">Uncharacterized protein</fullName>
    </submittedName>
</protein>
<feature type="transmembrane region" description="Helical" evidence="1">
    <location>
        <begin position="45"/>
        <end position="64"/>
    </location>
</feature>
<keyword evidence="1" id="KW-0812">Transmembrane</keyword>